<dbReference type="Proteomes" id="UP001221757">
    <property type="component" value="Unassembled WGS sequence"/>
</dbReference>
<dbReference type="EMBL" id="JARKIE010000175">
    <property type="protein sequence ID" value="KAJ7671143.1"/>
    <property type="molecule type" value="Genomic_DNA"/>
</dbReference>
<name>A0AAD7G637_MYCRO</name>
<evidence type="ECO:0000313" key="1">
    <source>
        <dbReference type="EMBL" id="KAJ7671143.1"/>
    </source>
</evidence>
<reference evidence="1" key="1">
    <citation type="submission" date="2023-03" db="EMBL/GenBank/DDBJ databases">
        <title>Massive genome expansion in bonnet fungi (Mycena s.s.) driven by repeated elements and novel gene families across ecological guilds.</title>
        <authorList>
            <consortium name="Lawrence Berkeley National Laboratory"/>
            <person name="Harder C.B."/>
            <person name="Miyauchi S."/>
            <person name="Viragh M."/>
            <person name="Kuo A."/>
            <person name="Thoen E."/>
            <person name="Andreopoulos B."/>
            <person name="Lu D."/>
            <person name="Skrede I."/>
            <person name="Drula E."/>
            <person name="Henrissat B."/>
            <person name="Morin E."/>
            <person name="Kohler A."/>
            <person name="Barry K."/>
            <person name="LaButti K."/>
            <person name="Morin E."/>
            <person name="Salamov A."/>
            <person name="Lipzen A."/>
            <person name="Mereny Z."/>
            <person name="Hegedus B."/>
            <person name="Baldrian P."/>
            <person name="Stursova M."/>
            <person name="Weitz H."/>
            <person name="Taylor A."/>
            <person name="Grigoriev I.V."/>
            <person name="Nagy L.G."/>
            <person name="Martin F."/>
            <person name="Kauserud H."/>
        </authorList>
    </citation>
    <scope>NUCLEOTIDE SEQUENCE</scope>
    <source>
        <strain evidence="1">CBHHK067</strain>
    </source>
</reference>
<protein>
    <submittedName>
        <fullName evidence="1">Uncharacterized protein</fullName>
    </submittedName>
</protein>
<evidence type="ECO:0000313" key="2">
    <source>
        <dbReference type="Proteomes" id="UP001221757"/>
    </source>
</evidence>
<gene>
    <name evidence="1" type="ORF">B0H17DRAFT_196399</name>
</gene>
<organism evidence="1 2">
    <name type="scientific">Mycena rosella</name>
    <name type="common">Pink bonnet</name>
    <name type="synonym">Agaricus rosellus</name>
    <dbReference type="NCBI Taxonomy" id="1033263"/>
    <lineage>
        <taxon>Eukaryota</taxon>
        <taxon>Fungi</taxon>
        <taxon>Dikarya</taxon>
        <taxon>Basidiomycota</taxon>
        <taxon>Agaricomycotina</taxon>
        <taxon>Agaricomycetes</taxon>
        <taxon>Agaricomycetidae</taxon>
        <taxon>Agaricales</taxon>
        <taxon>Marasmiineae</taxon>
        <taxon>Mycenaceae</taxon>
        <taxon>Mycena</taxon>
    </lineage>
</organism>
<proteinExistence type="predicted"/>
<keyword evidence="2" id="KW-1185">Reference proteome</keyword>
<dbReference type="AlphaFoldDB" id="A0AAD7G637"/>
<accession>A0AAD7G637</accession>
<comment type="caution">
    <text evidence="1">The sequence shown here is derived from an EMBL/GenBank/DDBJ whole genome shotgun (WGS) entry which is preliminary data.</text>
</comment>
<sequence>MFHPIVLPLFRAITLHYCHPCRPHRTATGPFSPGLAHQHLSPHCPLQSCIVSSPLSLTDHHWFRSHCLLTDPHLTFRFSLSLTCHIPPQ</sequence>